<feature type="non-terminal residue" evidence="1">
    <location>
        <position position="1"/>
    </location>
</feature>
<protein>
    <submittedName>
        <fullName evidence="1">Uncharacterized protein</fullName>
    </submittedName>
</protein>
<comment type="caution">
    <text evidence="1">The sequence shown here is derived from an EMBL/GenBank/DDBJ whole genome shotgun (WGS) entry which is preliminary data.</text>
</comment>
<accession>X1SFE0</accession>
<dbReference type="EMBL" id="BARW01023091">
    <property type="protein sequence ID" value="GAI91678.1"/>
    <property type="molecule type" value="Genomic_DNA"/>
</dbReference>
<evidence type="ECO:0000313" key="1">
    <source>
        <dbReference type="EMBL" id="GAI91678.1"/>
    </source>
</evidence>
<organism evidence="1">
    <name type="scientific">marine sediment metagenome</name>
    <dbReference type="NCBI Taxonomy" id="412755"/>
    <lineage>
        <taxon>unclassified sequences</taxon>
        <taxon>metagenomes</taxon>
        <taxon>ecological metagenomes</taxon>
    </lineage>
</organism>
<reference evidence="1" key="1">
    <citation type="journal article" date="2014" name="Front. Microbiol.">
        <title>High frequency of phylogenetically diverse reductive dehalogenase-homologous genes in deep subseafloor sedimentary metagenomes.</title>
        <authorList>
            <person name="Kawai M."/>
            <person name="Futagami T."/>
            <person name="Toyoda A."/>
            <person name="Takaki Y."/>
            <person name="Nishi S."/>
            <person name="Hori S."/>
            <person name="Arai W."/>
            <person name="Tsubouchi T."/>
            <person name="Morono Y."/>
            <person name="Uchiyama I."/>
            <person name="Ito T."/>
            <person name="Fujiyama A."/>
            <person name="Inagaki F."/>
            <person name="Takami H."/>
        </authorList>
    </citation>
    <scope>NUCLEOTIDE SEQUENCE</scope>
    <source>
        <strain evidence="1">Expedition CK06-06</strain>
    </source>
</reference>
<dbReference type="AlphaFoldDB" id="X1SFE0"/>
<proteinExistence type="predicted"/>
<feature type="non-terminal residue" evidence="1">
    <location>
        <position position="266"/>
    </location>
</feature>
<name>X1SFE0_9ZZZZ</name>
<gene>
    <name evidence="1" type="ORF">S12H4_38370</name>
</gene>
<sequence length="266" mass="27923">IKMWTKTGFGIGLVLAMCALVVLAMSAVGGQSSPSGSVASAASGDFENLDFVAAQHTTYYHSSGSEGNEVGVAEGQDLGYDDGTTGVDVKEELEAVDWECDDRIVFFTRVAVHADATGTKTIFIVYHFDAHNGGQQGVGYEYVVDAGISAVNFPPPSQTGDDGNVGLDGNETVTKISEGYLPSGSTFGDPTPADRADVLEVVVKVTGLDPGDELIVRTDVRFSCFDFPVTGTLHAAIDDALFDADNDGAYPDADDDRINVGHQDVP</sequence>